<accession>A0A852V3T7</accession>
<proteinExistence type="predicted"/>
<name>A0A852V3T7_9ACTN</name>
<comment type="caution">
    <text evidence="1">The sequence shown here is derived from an EMBL/GenBank/DDBJ whole genome shotgun (WGS) entry which is preliminary data.</text>
</comment>
<evidence type="ECO:0008006" key="3">
    <source>
        <dbReference type="Google" id="ProtNLM"/>
    </source>
</evidence>
<reference evidence="1 2" key="1">
    <citation type="submission" date="2020-07" db="EMBL/GenBank/DDBJ databases">
        <title>Sequencing the genomes of 1000 actinobacteria strains.</title>
        <authorList>
            <person name="Klenk H.-P."/>
        </authorList>
    </citation>
    <scope>NUCLEOTIDE SEQUENCE [LARGE SCALE GENOMIC DNA]</scope>
    <source>
        <strain evidence="1 2">DSM 45763</strain>
    </source>
</reference>
<sequence>MSGLSRRALNRALLHRQFLVRRTGRTALEVIGHLVAMQAQEPNWPYVGLWSRIDGFTQTRLSDLLEERTVVRSALLRSTQHLAVADDFRRLRPVLQPVLDRTASTPYFRRVSEGLDTDGLIADGARILAGRTLPRRELARRELARLLALPGAAMVLPTFLVDGFVHGSWSLKDDTLRLVPFRPLRPAEMSAVTEEAERMMPFLGVRNIAFGQAS</sequence>
<evidence type="ECO:0000313" key="2">
    <source>
        <dbReference type="Proteomes" id="UP000576393"/>
    </source>
</evidence>
<gene>
    <name evidence="1" type="ORF">HDA43_002714</name>
</gene>
<keyword evidence="2" id="KW-1185">Reference proteome</keyword>
<dbReference type="EMBL" id="JACCCO010000001">
    <property type="protein sequence ID" value="NYF40555.1"/>
    <property type="molecule type" value="Genomic_DNA"/>
</dbReference>
<dbReference type="PANTHER" id="PTHR38479:SF2">
    <property type="entry name" value="WINGED HELIX DNA-BINDING DOMAIN-CONTAINING PROTEIN"/>
    <property type="match status" value="1"/>
</dbReference>
<dbReference type="PANTHER" id="PTHR38479">
    <property type="entry name" value="LMO0824 PROTEIN"/>
    <property type="match status" value="1"/>
</dbReference>
<dbReference type="InterPro" id="IPR009351">
    <property type="entry name" value="AlkZ-like"/>
</dbReference>
<dbReference type="RefSeq" id="WP_179820424.1">
    <property type="nucleotide sequence ID" value="NZ_JACCCO010000001.1"/>
</dbReference>
<dbReference type="AlphaFoldDB" id="A0A852V3T7"/>
<organism evidence="1 2">
    <name type="scientific">Streptosporangium sandarakinum</name>
    <dbReference type="NCBI Taxonomy" id="1260955"/>
    <lineage>
        <taxon>Bacteria</taxon>
        <taxon>Bacillati</taxon>
        <taxon>Actinomycetota</taxon>
        <taxon>Actinomycetes</taxon>
        <taxon>Streptosporangiales</taxon>
        <taxon>Streptosporangiaceae</taxon>
        <taxon>Streptosporangium</taxon>
    </lineage>
</organism>
<protein>
    <recommendedName>
        <fullName evidence="3">Winged helix DNA-binding domain-containing protein</fullName>
    </recommendedName>
</protein>
<dbReference type="Pfam" id="PF06224">
    <property type="entry name" value="AlkZ-like"/>
    <property type="match status" value="2"/>
</dbReference>
<dbReference type="Proteomes" id="UP000576393">
    <property type="component" value="Unassembled WGS sequence"/>
</dbReference>
<evidence type="ECO:0000313" key="1">
    <source>
        <dbReference type="EMBL" id="NYF40555.1"/>
    </source>
</evidence>